<protein>
    <submittedName>
        <fullName evidence="1">Uncharacterized protein</fullName>
    </submittedName>
</protein>
<reference evidence="1 2" key="1">
    <citation type="submission" date="2020-09" db="EMBL/GenBank/DDBJ databases">
        <title>De no assembly of potato wild relative species, Solanum commersonii.</title>
        <authorList>
            <person name="Cho K."/>
        </authorList>
    </citation>
    <scope>NUCLEOTIDE SEQUENCE [LARGE SCALE GENOMIC DNA]</scope>
    <source>
        <strain evidence="1">LZ3.2</strain>
        <tissue evidence="1">Leaf</tissue>
    </source>
</reference>
<evidence type="ECO:0000313" key="2">
    <source>
        <dbReference type="Proteomes" id="UP000824120"/>
    </source>
</evidence>
<sequence>MNDGRLNSSDNLDYDYQCSSNLGPCNYTYCNEACCYRECNNYYSGFHPHPICEDQGPRWHGRYQLGSNTNGEYYEWWR</sequence>
<keyword evidence="2" id="KW-1185">Reference proteome</keyword>
<organism evidence="1 2">
    <name type="scientific">Solanum commersonii</name>
    <name type="common">Commerson's wild potato</name>
    <name type="synonym">Commerson's nightshade</name>
    <dbReference type="NCBI Taxonomy" id="4109"/>
    <lineage>
        <taxon>Eukaryota</taxon>
        <taxon>Viridiplantae</taxon>
        <taxon>Streptophyta</taxon>
        <taxon>Embryophyta</taxon>
        <taxon>Tracheophyta</taxon>
        <taxon>Spermatophyta</taxon>
        <taxon>Magnoliopsida</taxon>
        <taxon>eudicotyledons</taxon>
        <taxon>Gunneridae</taxon>
        <taxon>Pentapetalae</taxon>
        <taxon>asterids</taxon>
        <taxon>lamiids</taxon>
        <taxon>Solanales</taxon>
        <taxon>Solanaceae</taxon>
        <taxon>Solanoideae</taxon>
        <taxon>Solaneae</taxon>
        <taxon>Solanum</taxon>
    </lineage>
</organism>
<dbReference type="Proteomes" id="UP000824120">
    <property type="component" value="Chromosome 7"/>
</dbReference>
<dbReference type="EMBL" id="JACXVP010000007">
    <property type="protein sequence ID" value="KAG5593719.1"/>
    <property type="molecule type" value="Genomic_DNA"/>
</dbReference>
<gene>
    <name evidence="1" type="ORF">H5410_034951</name>
</gene>
<comment type="caution">
    <text evidence="1">The sequence shown here is derived from an EMBL/GenBank/DDBJ whole genome shotgun (WGS) entry which is preliminary data.</text>
</comment>
<dbReference type="AlphaFoldDB" id="A0A9J5Y1I8"/>
<name>A0A9J5Y1I8_SOLCO</name>
<proteinExistence type="predicted"/>
<accession>A0A9J5Y1I8</accession>
<evidence type="ECO:0000313" key="1">
    <source>
        <dbReference type="EMBL" id="KAG5593719.1"/>
    </source>
</evidence>